<feature type="non-terminal residue" evidence="1">
    <location>
        <position position="1"/>
    </location>
</feature>
<sequence length="61" mass="6920">EEEEIKRQFQIVASPDPDVGLFRVGGGFPTFSKSGSRLAFVDNHYKTVWVLDNNNIYEATE</sequence>
<reference evidence="1" key="1">
    <citation type="submission" date="2022-03" db="EMBL/GenBank/DDBJ databases">
        <title>A functionally conserved STORR gene fusion in Papaver species that diverged 16.8 million years ago.</title>
        <authorList>
            <person name="Catania T."/>
        </authorList>
    </citation>
    <scope>NUCLEOTIDE SEQUENCE</scope>
    <source>
        <strain evidence="1">S-191538</strain>
    </source>
</reference>
<comment type="caution">
    <text evidence="1">The sequence shown here is derived from an EMBL/GenBank/DDBJ whole genome shotgun (WGS) entry which is preliminary data.</text>
</comment>
<evidence type="ECO:0000313" key="2">
    <source>
        <dbReference type="Proteomes" id="UP001177140"/>
    </source>
</evidence>
<dbReference type="PANTHER" id="PTHR32161">
    <property type="entry name" value="DPP6 N-TERMINAL DOMAIN-LIKE PROTEIN"/>
    <property type="match status" value="1"/>
</dbReference>
<organism evidence="1 2">
    <name type="scientific">Papaver nudicaule</name>
    <name type="common">Iceland poppy</name>
    <dbReference type="NCBI Taxonomy" id="74823"/>
    <lineage>
        <taxon>Eukaryota</taxon>
        <taxon>Viridiplantae</taxon>
        <taxon>Streptophyta</taxon>
        <taxon>Embryophyta</taxon>
        <taxon>Tracheophyta</taxon>
        <taxon>Spermatophyta</taxon>
        <taxon>Magnoliopsida</taxon>
        <taxon>Ranunculales</taxon>
        <taxon>Papaveraceae</taxon>
        <taxon>Papaveroideae</taxon>
        <taxon>Papaver</taxon>
    </lineage>
</organism>
<dbReference type="EMBL" id="JAJJMA010054946">
    <property type="protein sequence ID" value="MCL7026307.1"/>
    <property type="molecule type" value="Genomic_DNA"/>
</dbReference>
<evidence type="ECO:0000313" key="1">
    <source>
        <dbReference type="EMBL" id="MCL7026307.1"/>
    </source>
</evidence>
<feature type="non-terminal residue" evidence="1">
    <location>
        <position position="61"/>
    </location>
</feature>
<keyword evidence="2" id="KW-1185">Reference proteome</keyword>
<dbReference type="AlphaFoldDB" id="A0AA41RXB9"/>
<protein>
    <submittedName>
        <fullName evidence="1">Uncharacterized protein</fullName>
    </submittedName>
</protein>
<dbReference type="Proteomes" id="UP001177140">
    <property type="component" value="Unassembled WGS sequence"/>
</dbReference>
<name>A0AA41RXB9_PAPNU</name>
<proteinExistence type="predicted"/>
<gene>
    <name evidence="1" type="ORF">MKW94_025646</name>
</gene>
<dbReference type="PANTHER" id="PTHR32161:SF21">
    <property type="entry name" value="OS03G0314500 PROTEIN"/>
    <property type="match status" value="1"/>
</dbReference>
<accession>A0AA41RXB9</accession>